<proteinExistence type="predicted"/>
<reference evidence="1" key="1">
    <citation type="submission" date="2019-04" db="EMBL/GenBank/DDBJ databases">
        <title>Microbes associate with the intestines of laboratory mice.</title>
        <authorList>
            <person name="Navarre W."/>
            <person name="Wong E."/>
            <person name="Huang K."/>
            <person name="Tropini C."/>
            <person name="Ng K."/>
            <person name="Yu B."/>
        </authorList>
    </citation>
    <scope>NUCLEOTIDE SEQUENCE</scope>
    <source>
        <strain evidence="1">NM73_A23</strain>
    </source>
</reference>
<gene>
    <name evidence="1" type="ORF">E5358_08085</name>
</gene>
<organism evidence="1 2">
    <name type="scientific">Palleniella muris</name>
    <dbReference type="NCBI Taxonomy" id="3038145"/>
    <lineage>
        <taxon>Bacteria</taxon>
        <taxon>Pseudomonadati</taxon>
        <taxon>Bacteroidota</taxon>
        <taxon>Bacteroidia</taxon>
        <taxon>Bacteroidales</taxon>
        <taxon>Prevotellaceae</taxon>
        <taxon>Palleniella</taxon>
    </lineage>
</organism>
<accession>A0AC61QQA3</accession>
<dbReference type="Proteomes" id="UP000308886">
    <property type="component" value="Unassembled WGS sequence"/>
</dbReference>
<protein>
    <submittedName>
        <fullName evidence="1">Uncharacterized protein</fullName>
    </submittedName>
</protein>
<keyword evidence="2" id="KW-1185">Reference proteome</keyword>
<name>A0AC61QQA3_9BACT</name>
<dbReference type="EMBL" id="SRZC01000011">
    <property type="protein sequence ID" value="TGX82249.1"/>
    <property type="molecule type" value="Genomic_DNA"/>
</dbReference>
<evidence type="ECO:0000313" key="1">
    <source>
        <dbReference type="EMBL" id="TGX82249.1"/>
    </source>
</evidence>
<comment type="caution">
    <text evidence="1">The sequence shown here is derived from an EMBL/GenBank/DDBJ whole genome shotgun (WGS) entry which is preliminary data.</text>
</comment>
<evidence type="ECO:0000313" key="2">
    <source>
        <dbReference type="Proteomes" id="UP000308886"/>
    </source>
</evidence>
<sequence length="131" mass="14904">MSDNGMKNGTEDKIVYALCVILGLYCVYLYVTNHKAHEGNLDKNTAPRTSMPYHQSFPAPENREYDREASERVYKALSGGTSEADIFNEHLDDYLEDPEDEITFPSEIYDTQIDDEEDILCSEPLRSLLAS</sequence>